<protein>
    <recommendedName>
        <fullName evidence="1">Myb-like domain-containing protein</fullName>
    </recommendedName>
</protein>
<dbReference type="AlphaFoldDB" id="A0A8S1HB62"/>
<name>A0A8S1HB62_9PELO</name>
<dbReference type="InterPro" id="IPR001005">
    <property type="entry name" value="SANT/Myb"/>
</dbReference>
<accession>A0A8S1HB62</accession>
<evidence type="ECO:0000313" key="3">
    <source>
        <dbReference type="Proteomes" id="UP000835052"/>
    </source>
</evidence>
<comment type="caution">
    <text evidence="2">The sequence shown here is derived from an EMBL/GenBank/DDBJ whole genome shotgun (WGS) entry which is preliminary data.</text>
</comment>
<feature type="domain" description="Myb-like" evidence="1">
    <location>
        <begin position="179"/>
        <end position="226"/>
    </location>
</feature>
<dbReference type="OrthoDB" id="5784738at2759"/>
<dbReference type="EMBL" id="CAJGYM010000033">
    <property type="protein sequence ID" value="CAD6193229.1"/>
    <property type="molecule type" value="Genomic_DNA"/>
</dbReference>
<evidence type="ECO:0000259" key="1">
    <source>
        <dbReference type="SMART" id="SM00717"/>
    </source>
</evidence>
<dbReference type="Proteomes" id="UP000835052">
    <property type="component" value="Unassembled WGS sequence"/>
</dbReference>
<reference evidence="2" key="1">
    <citation type="submission" date="2020-10" db="EMBL/GenBank/DDBJ databases">
        <authorList>
            <person name="Kikuchi T."/>
        </authorList>
    </citation>
    <scope>NUCLEOTIDE SEQUENCE</scope>
    <source>
        <strain evidence="2">NKZ352</strain>
    </source>
</reference>
<dbReference type="SMART" id="SM00717">
    <property type="entry name" value="SANT"/>
    <property type="match status" value="1"/>
</dbReference>
<keyword evidence="3" id="KW-1185">Reference proteome</keyword>
<organism evidence="2 3">
    <name type="scientific">Caenorhabditis auriculariae</name>
    <dbReference type="NCBI Taxonomy" id="2777116"/>
    <lineage>
        <taxon>Eukaryota</taxon>
        <taxon>Metazoa</taxon>
        <taxon>Ecdysozoa</taxon>
        <taxon>Nematoda</taxon>
        <taxon>Chromadorea</taxon>
        <taxon>Rhabditida</taxon>
        <taxon>Rhabditina</taxon>
        <taxon>Rhabditomorpha</taxon>
        <taxon>Rhabditoidea</taxon>
        <taxon>Rhabditidae</taxon>
        <taxon>Peloderinae</taxon>
        <taxon>Caenorhabditis</taxon>
    </lineage>
</organism>
<proteinExistence type="predicted"/>
<gene>
    <name evidence="2" type="ORF">CAUJ_LOCUS9148</name>
</gene>
<sequence length="565" mass="67056">MYLEEKLLEAVLKEQSGRQWSKTRETRKLQLPEDGIYNEDEEPFHHIGCSLLHPEHIERLRECGVIYRDHVFSAEEDAIILSNWKRFSDSYGLDVRCALEFIGWRVGKTKDSLSSKRLFFQDTTRFWPKLCAGLLERSARQIYYRMGRIATVENLEKVDWNADKDSFVDSLKSLIPYKRNVAWSKEEVTRLMKLFKKCDKDFLELSRKMKRDVTDCRNKVTQILRVEESPKKEFFPVFWDIVTNSVSHLSKKLRKVVGKEEGHELEGITSLIPWDECARSMEKDVRFCKKIWTELFESLCSTFAEFNATNDVKTAWKLTLAQVVVKKSPLNWVQYARCLWIFYISAPSENFLFAKYRSKMFKNDELIDLLKSQGIFDFDKHKRESEWEYLCNRVSKLISKFSTQIFDLMWFPLTLIDKLFILNLACRRQMISLGFPDYLREHYDQVPVGSPYIDDLIEDEKAYKKRNRKQRRFERNSLYISWIEETRESKKHINCKGKPFMSKTLVIESTVIYMLDLCDDWVPPTAFKEFVESDVLLPLFTSDVNNDELRTDQLKELEASWAEED</sequence>
<evidence type="ECO:0000313" key="2">
    <source>
        <dbReference type="EMBL" id="CAD6193229.1"/>
    </source>
</evidence>